<dbReference type="Gene3D" id="1.10.150.130">
    <property type="match status" value="1"/>
</dbReference>
<dbReference type="PANTHER" id="PTHR33050">
    <property type="entry name" value="REVERSE TRANSCRIPTASE DOMAIN-CONTAINING PROTEIN"/>
    <property type="match status" value="1"/>
</dbReference>
<dbReference type="Proteomes" id="UP001460270">
    <property type="component" value="Unassembled WGS sequence"/>
</dbReference>
<dbReference type="Gene3D" id="1.10.443.10">
    <property type="entry name" value="Intergrase catalytic core"/>
    <property type="match status" value="1"/>
</dbReference>
<sequence>MAFLTGSLDKSLTAGEVLDGEDLERARTTSAALLRMAQAFALDGGRSMGAAQVAARHLWLGLSNLKDQEKRRLLDLPISTDSLFGPDMQKMVDRLDAASKASAQLAQHLQPRRDLHRSPRPPARSDRSEQRSSSHWKRGRRGPAPTPAPARVASRDRAPPREKRMGREPYDRRRPASSGRRRGGGGQFVNKGRSARYTYTEPDSFLSHTHDAPISTVRSVTVSSNSFGDAHLARSGNARTLSTGVTARPSSMVSWKLTSSARSAAASPLPNIGLSAPPRLARSGNERTAYDVEPDSSSSGVSCELTSMARSAAASSLHSIKLAAPFRPPRSGNERTLSAVVPASSLSGVSCELTSTARSTAVSTRHNLGLTAPSRLARSGNERIFPAVVPGSSSSRVSDELTSAARAVAASFPPNIGLAAPPRPARSGRERSLMASGTKASTARANQLAVGLRTSTALNPTSRPTAPAQSGRCGDRFSSVWRQSRPPPLARRLRIVIHDTHSATTDGSQGDVPLGDRAVQRARSAVRDNGGGAVPSSSSSIDHPGGTRTTKRSSGDLTHRAADEPRPVKRTKFTSAAEPSVRSGPRVRRLESLRSAVPRARQAPPPFRAGPQSVSESASGGRAWLSAPTGPRVRPLTDFYHVWKELGLLSEPWLERTLRRGYALQFARKPPPFQGILITQWANPGETEALRVEVSSLLHRGAVASVSAEDVHKGLYSPYFLVPKKSGGARPILDLRLLNEHIVTRSFRMLTTKQLLECVRPGDWMTSIDLTDAYFHVPIVPEYRKFLRFAIGEEQYEYCRLPFGYTLAPRTFSKCAEAALEPLRRQGIRILTYIDDWLILAASRQDAEEHTGSVLRHISRLGFVVNREKSSLQPAQSALYLGLHLDSQSMRASLSAERSFAITQMGQRVLGSPLVPARHIMSLLGMMAAAHPVVQLGLLHMRRLQRWFSRLRLHPTLDKGKMVCASTAARIDIQYWLTPGLLSRGVPLGCVPFHTEVFTDASLTGWGGVLGQSSVGGVWSGPRCHINLLEMEAVRRVLLHFSDQLEGAHVMVRSDNSTVVSYLNRQEGVRSPRLHNLAMEIILWATSHLASLRARYVPGVLNVGADRMSRGGPPRDEWGLAPDVAREVWSRFGRPVADLFASAENAQCPLWFSLRSTDEPPLGVDALAHTQWPAEDPAGGPIGGGDSTQQPECQMVSESGGAGGTGPLGTPEPTRDASASRGGIALAARTGPQAHGLEVERTNLLGLGLPSPVVDTIQGARAPSTIRAYSSRWRLFSSWCSERGLDPVSCPVQGVLEFLQSLLEKGRAASTLAVFASAIVTGHRGFAGYTARTHPLVKRFLRGALRSRPPLRRAPPCWELQVVLDGLSGPPFEPLERAEMGCLSIKTAILLALASAKRAGDLCALSVHPTCLSFGAEDGLLELWPNRAFLPKVVTSAFRSRVIRIRPFFPPPHSSESDARRHLLCPVRALRHYIERTAGFRRTDQLFVAFGARSRGAPLSSQRLAHWICRAVHMAYEAQGQRPPAGLRAHSTRSVAASTALLRGVSVEDICLAASWSSSSTFVQSYL</sequence>
<dbReference type="InterPro" id="IPR013762">
    <property type="entry name" value="Integrase-like_cat_sf"/>
</dbReference>
<reference evidence="8" key="1">
    <citation type="submission" date="2024-04" db="EMBL/GenBank/DDBJ databases">
        <title>Salinicola lusitanus LLJ914,a marine bacterium isolated from the Okinawa Trough.</title>
        <authorList>
            <person name="Li J."/>
        </authorList>
    </citation>
    <scope>NUCLEOTIDE SEQUENCE [LARGE SCALE GENOMIC DNA]</scope>
</reference>
<dbReference type="CDD" id="cd09275">
    <property type="entry name" value="RNase_HI_RT_DIRS1"/>
    <property type="match status" value="1"/>
</dbReference>
<dbReference type="PANTHER" id="PTHR33050:SF7">
    <property type="entry name" value="RIBONUCLEASE H"/>
    <property type="match status" value="1"/>
</dbReference>
<dbReference type="Gene3D" id="3.30.420.10">
    <property type="entry name" value="Ribonuclease H-like superfamily/Ribonuclease H"/>
    <property type="match status" value="1"/>
</dbReference>
<comment type="caution">
    <text evidence="7">The sequence shown here is derived from an EMBL/GenBank/DDBJ whole genome shotgun (WGS) entry which is preliminary data.</text>
</comment>
<feature type="compositionally biased region" description="Polar residues" evidence="5">
    <location>
        <begin position="455"/>
        <end position="468"/>
    </location>
</feature>
<evidence type="ECO:0000313" key="7">
    <source>
        <dbReference type="EMBL" id="KAK7910335.1"/>
    </source>
</evidence>
<feature type="domain" description="Reverse transcriptase" evidence="6">
    <location>
        <begin position="703"/>
        <end position="885"/>
    </location>
</feature>
<feature type="region of interest" description="Disordered" evidence="5">
    <location>
        <begin position="522"/>
        <end position="623"/>
    </location>
</feature>
<dbReference type="SUPFAM" id="SSF47823">
    <property type="entry name" value="lambda integrase-like, N-terminal domain"/>
    <property type="match status" value="1"/>
</dbReference>
<feature type="region of interest" description="Disordered" evidence="5">
    <location>
        <begin position="98"/>
        <end position="196"/>
    </location>
</feature>
<protein>
    <recommendedName>
        <fullName evidence="2">ribonuclease H</fullName>
        <ecNumber evidence="2">3.1.26.4</ecNumber>
    </recommendedName>
</protein>
<evidence type="ECO:0000256" key="2">
    <source>
        <dbReference type="ARBA" id="ARBA00012180"/>
    </source>
</evidence>
<evidence type="ECO:0000256" key="3">
    <source>
        <dbReference type="ARBA" id="ARBA00023125"/>
    </source>
</evidence>
<evidence type="ECO:0000259" key="6">
    <source>
        <dbReference type="PROSITE" id="PS50878"/>
    </source>
</evidence>
<feature type="compositionally biased region" description="Basic and acidic residues" evidence="5">
    <location>
        <begin position="553"/>
        <end position="567"/>
    </location>
</feature>
<dbReference type="InterPro" id="IPR011010">
    <property type="entry name" value="DNA_brk_join_enz"/>
</dbReference>
<dbReference type="SUPFAM" id="SSF56349">
    <property type="entry name" value="DNA breaking-rejoining enzymes"/>
    <property type="match status" value="1"/>
</dbReference>
<evidence type="ECO:0000256" key="5">
    <source>
        <dbReference type="SAM" id="MobiDB-lite"/>
    </source>
</evidence>
<dbReference type="GO" id="GO:0003677">
    <property type="term" value="F:DNA binding"/>
    <property type="evidence" value="ECO:0007669"/>
    <property type="project" value="UniProtKB-KW"/>
</dbReference>
<comment type="similarity">
    <text evidence="1">Belongs to the beta type-B retroviral polymerase family. HERV class-II K(HML-2) pol subfamily.</text>
</comment>
<evidence type="ECO:0000313" key="8">
    <source>
        <dbReference type="Proteomes" id="UP001460270"/>
    </source>
</evidence>
<dbReference type="SUPFAM" id="SSF56672">
    <property type="entry name" value="DNA/RNA polymerases"/>
    <property type="match status" value="1"/>
</dbReference>
<dbReference type="Gene3D" id="3.10.10.10">
    <property type="entry name" value="HIV Type 1 Reverse Transcriptase, subunit A, domain 1"/>
    <property type="match status" value="1"/>
</dbReference>
<dbReference type="InterPro" id="IPR010998">
    <property type="entry name" value="Integrase_recombinase_N"/>
</dbReference>
<dbReference type="Gene3D" id="3.30.70.270">
    <property type="match status" value="1"/>
</dbReference>
<dbReference type="CDD" id="cd03714">
    <property type="entry name" value="RT_DIRS1"/>
    <property type="match status" value="1"/>
</dbReference>
<dbReference type="GO" id="GO:0015074">
    <property type="term" value="P:DNA integration"/>
    <property type="evidence" value="ECO:0007669"/>
    <property type="project" value="InterPro"/>
</dbReference>
<dbReference type="EMBL" id="JBBPFD010000010">
    <property type="protein sequence ID" value="KAK7910335.1"/>
    <property type="molecule type" value="Genomic_DNA"/>
</dbReference>
<keyword evidence="4" id="KW-0233">DNA recombination</keyword>
<evidence type="ECO:0000256" key="1">
    <source>
        <dbReference type="ARBA" id="ARBA00010879"/>
    </source>
</evidence>
<dbReference type="InterPro" id="IPR043128">
    <property type="entry name" value="Rev_trsase/Diguanyl_cyclase"/>
</dbReference>
<keyword evidence="8" id="KW-1185">Reference proteome</keyword>
<dbReference type="EC" id="3.1.26.4" evidence="2"/>
<proteinExistence type="inferred from homology"/>
<feature type="compositionally biased region" description="Basic and acidic residues" evidence="5">
    <location>
        <begin position="153"/>
        <end position="174"/>
    </location>
</feature>
<feature type="compositionally biased region" description="Basic and acidic residues" evidence="5">
    <location>
        <begin position="111"/>
        <end position="132"/>
    </location>
</feature>
<keyword evidence="3" id="KW-0238">DNA-binding</keyword>
<dbReference type="Pfam" id="PF00078">
    <property type="entry name" value="RVT_1"/>
    <property type="match status" value="1"/>
</dbReference>
<dbReference type="InterPro" id="IPR036397">
    <property type="entry name" value="RNaseH_sf"/>
</dbReference>
<dbReference type="InterPro" id="IPR052055">
    <property type="entry name" value="Hepadnavirus_pol/RT"/>
</dbReference>
<feature type="region of interest" description="Disordered" evidence="5">
    <location>
        <begin position="1172"/>
        <end position="1222"/>
    </location>
</feature>
<gene>
    <name evidence="7" type="ORF">WMY93_015019</name>
</gene>
<feature type="region of interest" description="Disordered" evidence="5">
    <location>
        <begin position="455"/>
        <end position="485"/>
    </location>
</feature>
<name>A0AAW0P0E3_9GOBI</name>
<dbReference type="InterPro" id="IPR043502">
    <property type="entry name" value="DNA/RNA_pol_sf"/>
</dbReference>
<evidence type="ECO:0000256" key="4">
    <source>
        <dbReference type="ARBA" id="ARBA00023172"/>
    </source>
</evidence>
<dbReference type="PROSITE" id="PS50878">
    <property type="entry name" value="RT_POL"/>
    <property type="match status" value="1"/>
</dbReference>
<accession>A0AAW0P0E3</accession>
<dbReference type="InterPro" id="IPR000477">
    <property type="entry name" value="RT_dom"/>
</dbReference>
<dbReference type="GO" id="GO:0006310">
    <property type="term" value="P:DNA recombination"/>
    <property type="evidence" value="ECO:0007669"/>
    <property type="project" value="UniProtKB-KW"/>
</dbReference>
<dbReference type="GO" id="GO:0004523">
    <property type="term" value="F:RNA-DNA hybrid ribonuclease activity"/>
    <property type="evidence" value="ECO:0007669"/>
    <property type="project" value="UniProtKB-EC"/>
</dbReference>
<organism evidence="7 8">
    <name type="scientific">Mugilogobius chulae</name>
    <name type="common">yellowstripe goby</name>
    <dbReference type="NCBI Taxonomy" id="88201"/>
    <lineage>
        <taxon>Eukaryota</taxon>
        <taxon>Metazoa</taxon>
        <taxon>Chordata</taxon>
        <taxon>Craniata</taxon>
        <taxon>Vertebrata</taxon>
        <taxon>Euteleostomi</taxon>
        <taxon>Actinopterygii</taxon>
        <taxon>Neopterygii</taxon>
        <taxon>Teleostei</taxon>
        <taxon>Neoteleostei</taxon>
        <taxon>Acanthomorphata</taxon>
        <taxon>Gobiaria</taxon>
        <taxon>Gobiiformes</taxon>
        <taxon>Gobioidei</taxon>
        <taxon>Gobiidae</taxon>
        <taxon>Gobionellinae</taxon>
        <taxon>Mugilogobius</taxon>
    </lineage>
</organism>